<reference evidence="2 3" key="1">
    <citation type="submission" date="2018-04" db="EMBL/GenBank/DDBJ databases">
        <authorList>
            <person name="Zhang X."/>
            <person name="Yuan J."/>
            <person name="Li F."/>
            <person name="Xiang J."/>
        </authorList>
    </citation>
    <scope>NUCLEOTIDE SEQUENCE [LARGE SCALE GENOMIC DNA]</scope>
    <source>
        <tissue evidence="2">Muscle</tissue>
    </source>
</reference>
<keyword evidence="1" id="KW-1133">Transmembrane helix</keyword>
<sequence>MYNTGLILQEAAPDTPLASVRKQVSLSNFSPNVMFDFFAGYPLPVYRGITLTFFSYSILRLRESGIIEHLFRSRVSNATECLKPVGVESSSVERPLELGDFYGVFIVYVVGIALASLSFLLEFVVACGRTTSQTE</sequence>
<evidence type="ECO:0000256" key="1">
    <source>
        <dbReference type="SAM" id="Phobius"/>
    </source>
</evidence>
<name>A0A423TNX6_PENVA</name>
<dbReference type="OrthoDB" id="6360753at2759"/>
<keyword evidence="1" id="KW-0812">Transmembrane</keyword>
<evidence type="ECO:0000313" key="2">
    <source>
        <dbReference type="EMBL" id="ROT78137.1"/>
    </source>
</evidence>
<comment type="caution">
    <text evidence="2">The sequence shown here is derived from an EMBL/GenBank/DDBJ whole genome shotgun (WGS) entry which is preliminary data.</text>
</comment>
<accession>A0A423TNX6</accession>
<dbReference type="AlphaFoldDB" id="A0A423TNX6"/>
<feature type="transmembrane region" description="Helical" evidence="1">
    <location>
        <begin position="101"/>
        <end position="125"/>
    </location>
</feature>
<organism evidence="2 3">
    <name type="scientific">Penaeus vannamei</name>
    <name type="common">Whiteleg shrimp</name>
    <name type="synonym">Litopenaeus vannamei</name>
    <dbReference type="NCBI Taxonomy" id="6689"/>
    <lineage>
        <taxon>Eukaryota</taxon>
        <taxon>Metazoa</taxon>
        <taxon>Ecdysozoa</taxon>
        <taxon>Arthropoda</taxon>
        <taxon>Crustacea</taxon>
        <taxon>Multicrustacea</taxon>
        <taxon>Malacostraca</taxon>
        <taxon>Eumalacostraca</taxon>
        <taxon>Eucarida</taxon>
        <taxon>Decapoda</taxon>
        <taxon>Dendrobranchiata</taxon>
        <taxon>Penaeoidea</taxon>
        <taxon>Penaeidae</taxon>
        <taxon>Penaeus</taxon>
    </lineage>
</organism>
<protein>
    <submittedName>
        <fullName evidence="2">Uncharacterized protein</fullName>
    </submittedName>
</protein>
<proteinExistence type="predicted"/>
<reference evidence="2 3" key="2">
    <citation type="submission" date="2019-01" db="EMBL/GenBank/DDBJ databases">
        <title>The decoding of complex shrimp genome reveals the adaptation for benthos swimmer, frequently molting mechanism and breeding impact on genome.</title>
        <authorList>
            <person name="Sun Y."/>
            <person name="Gao Y."/>
            <person name="Yu Y."/>
        </authorList>
    </citation>
    <scope>NUCLEOTIDE SEQUENCE [LARGE SCALE GENOMIC DNA]</scope>
    <source>
        <tissue evidence="2">Muscle</tissue>
    </source>
</reference>
<dbReference type="EMBL" id="QCYY01001426">
    <property type="protein sequence ID" value="ROT78137.1"/>
    <property type="molecule type" value="Genomic_DNA"/>
</dbReference>
<keyword evidence="3" id="KW-1185">Reference proteome</keyword>
<gene>
    <name evidence="2" type="ORF">C7M84_003151</name>
</gene>
<keyword evidence="1" id="KW-0472">Membrane</keyword>
<dbReference type="Proteomes" id="UP000283509">
    <property type="component" value="Unassembled WGS sequence"/>
</dbReference>
<evidence type="ECO:0000313" key="3">
    <source>
        <dbReference type="Proteomes" id="UP000283509"/>
    </source>
</evidence>